<dbReference type="GO" id="GO:0004252">
    <property type="term" value="F:serine-type endopeptidase activity"/>
    <property type="evidence" value="ECO:0007669"/>
    <property type="project" value="InterPro"/>
</dbReference>
<feature type="domain" description="Serine aminopeptidase S33" evidence="2">
    <location>
        <begin position="167"/>
        <end position="384"/>
    </location>
</feature>
<accession>A0A1F5VMB9</accession>
<dbReference type="InterPro" id="IPR053145">
    <property type="entry name" value="AB_hydrolase_Est10"/>
</dbReference>
<name>A0A1F5VMB9_9BACT</name>
<dbReference type="GO" id="GO:0006508">
    <property type="term" value="P:proteolysis"/>
    <property type="evidence" value="ECO:0007669"/>
    <property type="project" value="InterPro"/>
</dbReference>
<organism evidence="4 5">
    <name type="scientific">Candidatus Fischerbacteria bacterium RBG_13_37_8</name>
    <dbReference type="NCBI Taxonomy" id="1817863"/>
    <lineage>
        <taxon>Bacteria</taxon>
        <taxon>Candidatus Fischeribacteriota</taxon>
    </lineage>
</organism>
<gene>
    <name evidence="4" type="ORF">A2Y62_06920</name>
</gene>
<dbReference type="Gene3D" id="3.10.450.590">
    <property type="match status" value="1"/>
</dbReference>
<dbReference type="Pfam" id="PF13026">
    <property type="entry name" value="DUF3887"/>
    <property type="match status" value="1"/>
</dbReference>
<comment type="caution">
    <text evidence="4">The sequence shown here is derived from an EMBL/GenBank/DDBJ whole genome shotgun (WGS) entry which is preliminary data.</text>
</comment>
<dbReference type="InterPro" id="IPR029058">
    <property type="entry name" value="AB_hydrolase_fold"/>
</dbReference>
<dbReference type="Proteomes" id="UP000178943">
    <property type="component" value="Unassembled WGS sequence"/>
</dbReference>
<dbReference type="Pfam" id="PF12146">
    <property type="entry name" value="Hydrolase_4"/>
    <property type="match status" value="1"/>
</dbReference>
<feature type="domain" description="DUF3887" evidence="3">
    <location>
        <begin position="7"/>
        <end position="94"/>
    </location>
</feature>
<dbReference type="SUPFAM" id="SSF53474">
    <property type="entry name" value="alpha/beta-Hydrolases"/>
    <property type="match status" value="1"/>
</dbReference>
<evidence type="ECO:0000259" key="2">
    <source>
        <dbReference type="Pfam" id="PF12146"/>
    </source>
</evidence>
<dbReference type="AlphaFoldDB" id="A0A1F5VMB9"/>
<dbReference type="InterPro" id="IPR022742">
    <property type="entry name" value="Hydrolase_4"/>
</dbReference>
<dbReference type="InterPro" id="IPR002471">
    <property type="entry name" value="Pept_S9_AS"/>
</dbReference>
<sequence length="417" mass="47337">MTDQGVKFVHLLSVGDYKTAVAKFDETMKQAMPEDKIRQVWKTVIATYGPFKKQTEVRVEKLQEYDVVFVTCEFERSVLDIKVVYNGRKEVSGLWFVTVDMSNKYQVPSYIRENSFREEEVMVGNDEWSVPGTLTIPVGGNQASAVVLVHGSGPQDRDETIGPNKPFRDIAWGLSSRGIAVLRYEKRTRYHLSKYVTRNYDITIDEETVDDAVKAVQLLLGSSGIDRKNVFVLGHSLGGMMIPKIGSRESEIKGFIIMAGSSRPLEDVLLEQVKYINSLDGIETEEEKKQLDLIEAQILQIKDKDLASNASPGMMLLGVPVKYWLDMRDYNPTVLIKKIDRPVLVLQGKRDYQVSMADLRNWRRALAGQEHSEIKVYANLNHLFIEGQGKSKPEEYRKAGNVAKVVIDDIAEWINRQ</sequence>
<protein>
    <recommendedName>
        <fullName evidence="6">Serine aminopeptidase S33 domain-containing protein</fullName>
    </recommendedName>
</protein>
<evidence type="ECO:0000256" key="1">
    <source>
        <dbReference type="ARBA" id="ARBA00022801"/>
    </source>
</evidence>
<dbReference type="InterPro" id="IPR024981">
    <property type="entry name" value="DUF3887"/>
</dbReference>
<evidence type="ECO:0008006" key="6">
    <source>
        <dbReference type="Google" id="ProtNLM"/>
    </source>
</evidence>
<dbReference type="PANTHER" id="PTHR43265">
    <property type="entry name" value="ESTERASE ESTD"/>
    <property type="match status" value="1"/>
</dbReference>
<dbReference type="PANTHER" id="PTHR43265:SF1">
    <property type="entry name" value="ESTERASE ESTD"/>
    <property type="match status" value="1"/>
</dbReference>
<dbReference type="EMBL" id="MFGW01000136">
    <property type="protein sequence ID" value="OGF64556.1"/>
    <property type="molecule type" value="Genomic_DNA"/>
</dbReference>
<dbReference type="Gene3D" id="3.40.50.1820">
    <property type="entry name" value="alpha/beta hydrolase"/>
    <property type="match status" value="1"/>
</dbReference>
<dbReference type="GO" id="GO:0052689">
    <property type="term" value="F:carboxylic ester hydrolase activity"/>
    <property type="evidence" value="ECO:0007669"/>
    <property type="project" value="TreeGrafter"/>
</dbReference>
<proteinExistence type="predicted"/>
<evidence type="ECO:0000259" key="3">
    <source>
        <dbReference type="Pfam" id="PF13026"/>
    </source>
</evidence>
<evidence type="ECO:0000313" key="4">
    <source>
        <dbReference type="EMBL" id="OGF64556.1"/>
    </source>
</evidence>
<reference evidence="4 5" key="1">
    <citation type="journal article" date="2016" name="Nat. Commun.">
        <title>Thousands of microbial genomes shed light on interconnected biogeochemical processes in an aquifer system.</title>
        <authorList>
            <person name="Anantharaman K."/>
            <person name="Brown C.T."/>
            <person name="Hug L.A."/>
            <person name="Sharon I."/>
            <person name="Castelle C.J."/>
            <person name="Probst A.J."/>
            <person name="Thomas B.C."/>
            <person name="Singh A."/>
            <person name="Wilkins M.J."/>
            <person name="Karaoz U."/>
            <person name="Brodie E.L."/>
            <person name="Williams K.H."/>
            <person name="Hubbard S.S."/>
            <person name="Banfield J.F."/>
        </authorList>
    </citation>
    <scope>NUCLEOTIDE SEQUENCE [LARGE SCALE GENOMIC DNA]</scope>
</reference>
<dbReference type="PROSITE" id="PS00708">
    <property type="entry name" value="PRO_ENDOPEP_SER"/>
    <property type="match status" value="1"/>
</dbReference>
<keyword evidence="1" id="KW-0378">Hydrolase</keyword>
<evidence type="ECO:0000313" key="5">
    <source>
        <dbReference type="Proteomes" id="UP000178943"/>
    </source>
</evidence>
<dbReference type="STRING" id="1817863.A2Y62_06920"/>